<evidence type="ECO:0000259" key="1">
    <source>
        <dbReference type="PROSITE" id="PS50181"/>
    </source>
</evidence>
<evidence type="ECO:0000313" key="3">
    <source>
        <dbReference type="Proteomes" id="UP000078397"/>
    </source>
</evidence>
<dbReference type="RefSeq" id="XP_018138395.1">
    <property type="nucleotide sequence ID" value="XM_018285646.1"/>
</dbReference>
<reference evidence="2 3" key="1">
    <citation type="journal article" date="2016" name="PLoS Pathog.">
        <title>Biosynthesis of antibiotic leucinostatins in bio-control fungus Purpureocillium lilacinum and their inhibition on phytophthora revealed by genome mining.</title>
        <authorList>
            <person name="Wang G."/>
            <person name="Liu Z."/>
            <person name="Lin R."/>
            <person name="Li E."/>
            <person name="Mao Z."/>
            <person name="Ling J."/>
            <person name="Yang Y."/>
            <person name="Yin W.B."/>
            <person name="Xie B."/>
        </authorList>
    </citation>
    <scope>NUCLEOTIDE SEQUENCE [LARGE SCALE GENOMIC DNA]</scope>
    <source>
        <strain evidence="2">170</strain>
    </source>
</reference>
<dbReference type="GeneID" id="28849640"/>
<dbReference type="InterPro" id="IPR001810">
    <property type="entry name" value="F-box_dom"/>
</dbReference>
<dbReference type="PROSITE" id="PS50181">
    <property type="entry name" value="FBOX"/>
    <property type="match status" value="1"/>
</dbReference>
<dbReference type="KEGG" id="pchm:VFPPC_06648"/>
<organism evidence="2 3">
    <name type="scientific">Pochonia chlamydosporia 170</name>
    <dbReference type="NCBI Taxonomy" id="1380566"/>
    <lineage>
        <taxon>Eukaryota</taxon>
        <taxon>Fungi</taxon>
        <taxon>Dikarya</taxon>
        <taxon>Ascomycota</taxon>
        <taxon>Pezizomycotina</taxon>
        <taxon>Sordariomycetes</taxon>
        <taxon>Hypocreomycetidae</taxon>
        <taxon>Hypocreales</taxon>
        <taxon>Clavicipitaceae</taxon>
        <taxon>Pochonia</taxon>
    </lineage>
</organism>
<keyword evidence="3" id="KW-1185">Reference proteome</keyword>
<gene>
    <name evidence="2" type="ORF">VFPPC_06648</name>
</gene>
<dbReference type="EMBL" id="LSBJ02000008">
    <property type="protein sequence ID" value="OAQ60517.1"/>
    <property type="molecule type" value="Genomic_DNA"/>
</dbReference>
<dbReference type="OrthoDB" id="4509615at2759"/>
<sequence>MAASQNPSMLLHLPNELLLQIFTILPKIGDALNLSETCHQLHQLFTSPRHELNILQSIAGVQTPAYPDLAAAFSSCLVKLSDLSWWIQGREGVNYIFTFDYDNFDRQTVEKYNLQGLNLMCTKTSYRTALFQFLAQFHDLAQHNGTGFYEDITLKLFSHAAKLQEVALHQSQTTPDLYSDSMLIALALHCFVKLWVLWFLWDYPPIEDIRSQYLGHALDDELHLPLIPSVRIEKDFSGDQFPRQAPAPAPVSAGWEDGNVGSDLQYLLQASRRVMEQGRKEDWPTLIHVLCLLRQIIGLIDKLVDCLPRAWSGVPLTSARDLLESQTSDLGRRYYVHSRGGQPLTVKSCQEWYQKEADIHPSAVKGFCWLNEEWLQVVADDPKCLRDKAHRGVDFFPGKIKIFENGDPHFHECWLCPPNHSIWDP</sequence>
<dbReference type="Proteomes" id="UP000078397">
    <property type="component" value="Unassembled WGS sequence"/>
</dbReference>
<feature type="domain" description="F-box" evidence="1">
    <location>
        <begin position="7"/>
        <end position="58"/>
    </location>
</feature>
<proteinExistence type="predicted"/>
<protein>
    <submittedName>
        <fullName evidence="2">F-box-like domain-containing protein</fullName>
    </submittedName>
</protein>
<dbReference type="InterPro" id="IPR036047">
    <property type="entry name" value="F-box-like_dom_sf"/>
</dbReference>
<comment type="caution">
    <text evidence="2">The sequence shown here is derived from an EMBL/GenBank/DDBJ whole genome shotgun (WGS) entry which is preliminary data.</text>
</comment>
<dbReference type="SUPFAM" id="SSF81383">
    <property type="entry name" value="F-box domain"/>
    <property type="match status" value="1"/>
</dbReference>
<name>A0A179F515_METCM</name>
<evidence type="ECO:0000313" key="2">
    <source>
        <dbReference type="EMBL" id="OAQ60517.1"/>
    </source>
</evidence>
<dbReference type="Pfam" id="PF12937">
    <property type="entry name" value="F-box-like"/>
    <property type="match status" value="1"/>
</dbReference>
<accession>A0A179F515</accession>
<dbReference type="AlphaFoldDB" id="A0A179F515"/>